<dbReference type="Gene3D" id="3.40.190.290">
    <property type="match status" value="1"/>
</dbReference>
<dbReference type="GO" id="GO:0043565">
    <property type="term" value="F:sequence-specific DNA binding"/>
    <property type="evidence" value="ECO:0007669"/>
    <property type="project" value="TreeGrafter"/>
</dbReference>
<keyword evidence="4" id="KW-0804">Transcription</keyword>
<evidence type="ECO:0000313" key="6">
    <source>
        <dbReference type="EMBL" id="ABM96270.1"/>
    </source>
</evidence>
<dbReference type="Proteomes" id="UP000000366">
    <property type="component" value="Chromosome"/>
</dbReference>
<dbReference type="InterPro" id="IPR005119">
    <property type="entry name" value="LysR_subst-bd"/>
</dbReference>
<dbReference type="KEGG" id="mpt:Mpe_A3317"/>
<keyword evidence="2" id="KW-0805">Transcription regulation</keyword>
<evidence type="ECO:0000256" key="2">
    <source>
        <dbReference type="ARBA" id="ARBA00023015"/>
    </source>
</evidence>
<dbReference type="HOGENOM" id="CLU_039613_16_2_4"/>
<name>A2SL31_METPP</name>
<dbReference type="EMBL" id="CP000555">
    <property type="protein sequence ID" value="ABM96270.1"/>
    <property type="molecule type" value="Genomic_DNA"/>
</dbReference>
<dbReference type="STRING" id="420662.Mpe_A3317"/>
<keyword evidence="7" id="KW-1185">Reference proteome</keyword>
<organism evidence="6 7">
    <name type="scientific">Methylibium petroleiphilum (strain ATCC BAA-1232 / LMG 22953 / PM1)</name>
    <dbReference type="NCBI Taxonomy" id="420662"/>
    <lineage>
        <taxon>Bacteria</taxon>
        <taxon>Pseudomonadati</taxon>
        <taxon>Pseudomonadota</taxon>
        <taxon>Betaproteobacteria</taxon>
        <taxon>Burkholderiales</taxon>
        <taxon>Sphaerotilaceae</taxon>
        <taxon>Methylibium</taxon>
    </lineage>
</organism>
<dbReference type="eggNOG" id="COG0583">
    <property type="taxonomic scope" value="Bacteria"/>
</dbReference>
<dbReference type="SUPFAM" id="SSF46785">
    <property type="entry name" value="Winged helix' DNA-binding domain"/>
    <property type="match status" value="1"/>
</dbReference>
<dbReference type="GO" id="GO:0003700">
    <property type="term" value="F:DNA-binding transcription factor activity"/>
    <property type="evidence" value="ECO:0007669"/>
    <property type="project" value="InterPro"/>
</dbReference>
<dbReference type="Pfam" id="PF03466">
    <property type="entry name" value="LysR_substrate"/>
    <property type="match status" value="1"/>
</dbReference>
<dbReference type="PANTHER" id="PTHR30537:SF5">
    <property type="entry name" value="HTH-TYPE TRANSCRIPTIONAL ACTIVATOR TTDR-RELATED"/>
    <property type="match status" value="1"/>
</dbReference>
<dbReference type="SUPFAM" id="SSF53850">
    <property type="entry name" value="Periplasmic binding protein-like II"/>
    <property type="match status" value="1"/>
</dbReference>
<dbReference type="InterPro" id="IPR000847">
    <property type="entry name" value="LysR_HTH_N"/>
</dbReference>
<protein>
    <submittedName>
        <fullName evidence="6">Transcriptional regulator, LysR family</fullName>
    </submittedName>
</protein>
<dbReference type="Gene3D" id="1.10.10.10">
    <property type="entry name" value="Winged helix-like DNA-binding domain superfamily/Winged helix DNA-binding domain"/>
    <property type="match status" value="1"/>
</dbReference>
<feature type="domain" description="HTH lysR-type" evidence="5">
    <location>
        <begin position="20"/>
        <end position="77"/>
    </location>
</feature>
<evidence type="ECO:0000313" key="7">
    <source>
        <dbReference type="Proteomes" id="UP000000366"/>
    </source>
</evidence>
<evidence type="ECO:0000256" key="1">
    <source>
        <dbReference type="ARBA" id="ARBA00009437"/>
    </source>
</evidence>
<sequence length="317" mass="34709">MRGESPSHLRRTFRTRNDMDRLQAMTTFVAVVDSGGFASAARKLNLSPPVVTRAVAELEERLGLRLLTRTTRVVRVTDAGARFAEDCRRILADIDEAEITATGTHATPRGTLTLTAPVLFGQLYVTPILVSYLQRFPEVEAQCLFLDRVVNVVEEGIDVAVRIGELPDSSLQAVRVGRVSRVLVAAPAYLQAQGTPRRPEDLADHTLVSAAGVNPVSEWRFNNAGKVLMQRVQPRMRTVTNDSAIAATLAGLGITRLLSYQVAAHLRSGALQVVLEAFEPNPLPVHVVHHEGRRATQKVRAFVDLAVDRLRGDPALH</sequence>
<dbReference type="PANTHER" id="PTHR30537">
    <property type="entry name" value="HTH-TYPE TRANSCRIPTIONAL REGULATOR"/>
    <property type="match status" value="1"/>
</dbReference>
<dbReference type="GO" id="GO:0006351">
    <property type="term" value="P:DNA-templated transcription"/>
    <property type="evidence" value="ECO:0007669"/>
    <property type="project" value="TreeGrafter"/>
</dbReference>
<proteinExistence type="inferred from homology"/>
<dbReference type="PROSITE" id="PS50931">
    <property type="entry name" value="HTH_LYSR"/>
    <property type="match status" value="1"/>
</dbReference>
<comment type="similarity">
    <text evidence="1">Belongs to the LysR transcriptional regulatory family.</text>
</comment>
<dbReference type="PRINTS" id="PR00039">
    <property type="entry name" value="HTHLYSR"/>
</dbReference>
<dbReference type="AlphaFoldDB" id="A2SL31"/>
<keyword evidence="3" id="KW-0238">DNA-binding</keyword>
<dbReference type="InterPro" id="IPR036390">
    <property type="entry name" value="WH_DNA-bd_sf"/>
</dbReference>
<dbReference type="InterPro" id="IPR036388">
    <property type="entry name" value="WH-like_DNA-bd_sf"/>
</dbReference>
<dbReference type="Pfam" id="PF00126">
    <property type="entry name" value="HTH_1"/>
    <property type="match status" value="1"/>
</dbReference>
<evidence type="ECO:0000256" key="3">
    <source>
        <dbReference type="ARBA" id="ARBA00023125"/>
    </source>
</evidence>
<dbReference type="CDD" id="cd08471">
    <property type="entry name" value="PBP2_CrgA_like_2"/>
    <property type="match status" value="1"/>
</dbReference>
<evidence type="ECO:0000259" key="5">
    <source>
        <dbReference type="PROSITE" id="PS50931"/>
    </source>
</evidence>
<dbReference type="FunFam" id="1.10.10.10:FF:000001">
    <property type="entry name" value="LysR family transcriptional regulator"/>
    <property type="match status" value="1"/>
</dbReference>
<evidence type="ECO:0000256" key="4">
    <source>
        <dbReference type="ARBA" id="ARBA00023163"/>
    </source>
</evidence>
<dbReference type="InterPro" id="IPR058163">
    <property type="entry name" value="LysR-type_TF_proteobact-type"/>
</dbReference>
<accession>A2SL31</accession>
<gene>
    <name evidence="6" type="ordered locus">Mpe_A3317</name>
</gene>
<reference evidence="6 7" key="1">
    <citation type="journal article" date="2007" name="J. Bacteriol.">
        <title>Whole-genome analysis of the methyl tert-butyl ether-degrading beta-proteobacterium Methylibium petroleiphilum PM1.</title>
        <authorList>
            <person name="Kane S.R."/>
            <person name="Chakicherla A.Y."/>
            <person name="Chain P.S.G."/>
            <person name="Schmidt R."/>
            <person name="Shin M.W."/>
            <person name="Legler T.C."/>
            <person name="Scow K.M."/>
            <person name="Larimer F.W."/>
            <person name="Lucas S.M."/>
            <person name="Richardson P.M."/>
            <person name="Hristova K.R."/>
        </authorList>
    </citation>
    <scope>NUCLEOTIDE SEQUENCE [LARGE SCALE GENOMIC DNA]</scope>
    <source>
        <strain evidence="7">ATCC BAA-1232 / LMG 22953 / PM1</strain>
    </source>
</reference>